<gene>
    <name evidence="2" type="ORF">FB567DRAFT_525915</name>
</gene>
<evidence type="ECO:0000313" key="3">
    <source>
        <dbReference type="Proteomes" id="UP000813461"/>
    </source>
</evidence>
<dbReference type="Proteomes" id="UP000813461">
    <property type="component" value="Unassembled WGS sequence"/>
</dbReference>
<sequence length="704" mass="79835">MSRRFFSQTAQPPRNNLGYYTKEFARHLFVDAPKWAFSSSEEEYPELFPDSEEVKLAKLDKKRNDVTTDGYVYTALPDPTESCKYIRVVKLLPGTRQDDIGCQLLQVELREELKYEALSYVWGDISETTPIQVDDRTLQIGESLRAALLDLRHPEKPRFLWADAICIDQNNIHERAKQVGIMGDIYTQAVRTVVWLGRAFEYVNLAFDSITTLANDALANQQSLIGNAETSTKSALDSAPNKEQRENLRHGCYILEDLVKADWWTRAWVVQEVCLASEKIIMCGQHEVAWKSFVTAVEFARLSDKFDFKIAGIAEDELDGFQSIIDMDNRLSEGNIAGQMLRLLTAMRPRLATNPRDKVFAIMGLLRGDRRDLGIVPDYTASVSDVYCTTATAIIRGTDSLDILSHCVDENEDEEDEELCLPSWIPDWSIADALCVPLVQNSFEELRHYNATPGSTASAKFYPEPDVVGVTGQLVDVIAEYSDLLVVPDDADWDYEEKEDPSLGRLLLEGGFELWKVYKLLLGVVDFFNVFLTWETVATSQPCYIYGTQDAQPSRKMFWQTLCTGLLDPEGEEKTEKMFEEWRAHLSPISGLRKMKATKFPNLFKTLGLMGYFWATWKSYGAFSEMIPHTRGRRIGRTKSGWLCLLPARVEVGDKMVLLKGATVPFVIRQRSDGYWQLVGEAYVHGIMNGEAYEADAGMLLKIK</sequence>
<dbReference type="EMBL" id="JAGMVJ010000009">
    <property type="protein sequence ID" value="KAH7087852.1"/>
    <property type="molecule type" value="Genomic_DNA"/>
</dbReference>
<dbReference type="InterPro" id="IPR052895">
    <property type="entry name" value="HetReg/Transcr_Mod"/>
</dbReference>
<evidence type="ECO:0000313" key="2">
    <source>
        <dbReference type="EMBL" id="KAH7087852.1"/>
    </source>
</evidence>
<name>A0A8K0VYH1_9PLEO</name>
<dbReference type="InterPro" id="IPR010730">
    <property type="entry name" value="HET"/>
</dbReference>
<protein>
    <submittedName>
        <fullName evidence="2">Heterokaryon incompatibility protein-domain-containing protein</fullName>
    </submittedName>
</protein>
<evidence type="ECO:0000259" key="1">
    <source>
        <dbReference type="Pfam" id="PF06985"/>
    </source>
</evidence>
<accession>A0A8K0VYH1</accession>
<dbReference type="AlphaFoldDB" id="A0A8K0VYH1"/>
<dbReference type="Pfam" id="PF26639">
    <property type="entry name" value="Het-6_barrel"/>
    <property type="match status" value="1"/>
</dbReference>
<proteinExistence type="predicted"/>
<feature type="domain" description="Heterokaryon incompatibility" evidence="1">
    <location>
        <begin position="115"/>
        <end position="272"/>
    </location>
</feature>
<comment type="caution">
    <text evidence="2">The sequence shown here is derived from an EMBL/GenBank/DDBJ whole genome shotgun (WGS) entry which is preliminary data.</text>
</comment>
<reference evidence="2" key="1">
    <citation type="journal article" date="2021" name="Nat. Commun.">
        <title>Genetic determinants of endophytism in the Arabidopsis root mycobiome.</title>
        <authorList>
            <person name="Mesny F."/>
            <person name="Miyauchi S."/>
            <person name="Thiergart T."/>
            <person name="Pickel B."/>
            <person name="Atanasova L."/>
            <person name="Karlsson M."/>
            <person name="Huettel B."/>
            <person name="Barry K.W."/>
            <person name="Haridas S."/>
            <person name="Chen C."/>
            <person name="Bauer D."/>
            <person name="Andreopoulos W."/>
            <person name="Pangilinan J."/>
            <person name="LaButti K."/>
            <person name="Riley R."/>
            <person name="Lipzen A."/>
            <person name="Clum A."/>
            <person name="Drula E."/>
            <person name="Henrissat B."/>
            <person name="Kohler A."/>
            <person name="Grigoriev I.V."/>
            <person name="Martin F.M."/>
            <person name="Hacquard S."/>
        </authorList>
    </citation>
    <scope>NUCLEOTIDE SEQUENCE</scope>
    <source>
        <strain evidence="2">MPI-SDFR-AT-0120</strain>
    </source>
</reference>
<organism evidence="2 3">
    <name type="scientific">Paraphoma chrysanthemicola</name>
    <dbReference type="NCBI Taxonomy" id="798071"/>
    <lineage>
        <taxon>Eukaryota</taxon>
        <taxon>Fungi</taxon>
        <taxon>Dikarya</taxon>
        <taxon>Ascomycota</taxon>
        <taxon>Pezizomycotina</taxon>
        <taxon>Dothideomycetes</taxon>
        <taxon>Pleosporomycetidae</taxon>
        <taxon>Pleosporales</taxon>
        <taxon>Pleosporineae</taxon>
        <taxon>Phaeosphaeriaceae</taxon>
        <taxon>Paraphoma</taxon>
    </lineage>
</organism>
<dbReference type="Pfam" id="PF06985">
    <property type="entry name" value="HET"/>
    <property type="match status" value="1"/>
</dbReference>
<dbReference type="PANTHER" id="PTHR24148:SF64">
    <property type="entry name" value="HETEROKARYON INCOMPATIBILITY DOMAIN-CONTAINING PROTEIN"/>
    <property type="match status" value="1"/>
</dbReference>
<keyword evidence="3" id="KW-1185">Reference proteome</keyword>
<dbReference type="OrthoDB" id="5416609at2759"/>
<dbReference type="PANTHER" id="PTHR24148">
    <property type="entry name" value="ANKYRIN REPEAT DOMAIN-CONTAINING PROTEIN 39 HOMOLOG-RELATED"/>
    <property type="match status" value="1"/>
</dbReference>